<name>A0ABW5S5V8_9BACL</name>
<dbReference type="Proteomes" id="UP001597399">
    <property type="component" value="Unassembled WGS sequence"/>
</dbReference>
<dbReference type="SUPFAM" id="SSF54171">
    <property type="entry name" value="DNA-binding domain"/>
    <property type="match status" value="1"/>
</dbReference>
<sequence length="223" mass="25508">MRKSIDITGQRFGRLIAIKEVERKNAIRRYLCHCDCGNEKVLTVKELRSGHTKSCGCLRNRPSKNRKNLIGVKFGRLTVISETNKLDKNGRLIWHCRCACGTELDVIGHDLTTGNTTSCGCKAQEHRNKINDFKEAHRVENVLVPTLKRKIRVDNKTGVKGVYFNKRQQRYVARIQIKNKNIYLGTFSKLEDAATARKAAEEKYFKPYLDVDKNNATPKGDKK</sequence>
<dbReference type="InterPro" id="IPR016177">
    <property type="entry name" value="DNA-bd_dom_sf"/>
</dbReference>
<protein>
    <submittedName>
        <fullName evidence="1">AP2 domain-containing protein</fullName>
    </submittedName>
</protein>
<comment type="caution">
    <text evidence="1">The sequence shown here is derived from an EMBL/GenBank/DDBJ whole genome shotgun (WGS) entry which is preliminary data.</text>
</comment>
<gene>
    <name evidence="1" type="ORF">ACFSUE_15525</name>
</gene>
<dbReference type="RefSeq" id="WP_253064761.1">
    <property type="nucleotide sequence ID" value="NZ_JAMXWM010000031.1"/>
</dbReference>
<dbReference type="EMBL" id="JBHUMQ010000034">
    <property type="protein sequence ID" value="MFD2695026.1"/>
    <property type="molecule type" value="Genomic_DNA"/>
</dbReference>
<proteinExistence type="predicted"/>
<organism evidence="1 2">
    <name type="scientific">Sporolactobacillus shoreicorticis</name>
    <dbReference type="NCBI Taxonomy" id="1923877"/>
    <lineage>
        <taxon>Bacteria</taxon>
        <taxon>Bacillati</taxon>
        <taxon>Bacillota</taxon>
        <taxon>Bacilli</taxon>
        <taxon>Bacillales</taxon>
        <taxon>Sporolactobacillaceae</taxon>
        <taxon>Sporolactobacillus</taxon>
    </lineage>
</organism>
<reference evidence="2" key="1">
    <citation type="journal article" date="2019" name="Int. J. Syst. Evol. Microbiol.">
        <title>The Global Catalogue of Microorganisms (GCM) 10K type strain sequencing project: providing services to taxonomists for standard genome sequencing and annotation.</title>
        <authorList>
            <consortium name="The Broad Institute Genomics Platform"/>
            <consortium name="The Broad Institute Genome Sequencing Center for Infectious Disease"/>
            <person name="Wu L."/>
            <person name="Ma J."/>
        </authorList>
    </citation>
    <scope>NUCLEOTIDE SEQUENCE [LARGE SCALE GENOMIC DNA]</scope>
    <source>
        <strain evidence="2">TISTR 2466</strain>
    </source>
</reference>
<keyword evidence="2" id="KW-1185">Reference proteome</keyword>
<accession>A0ABW5S5V8</accession>
<dbReference type="InterPro" id="IPR036955">
    <property type="entry name" value="AP2/ERF_dom_sf"/>
</dbReference>
<evidence type="ECO:0000313" key="1">
    <source>
        <dbReference type="EMBL" id="MFD2695026.1"/>
    </source>
</evidence>
<dbReference type="Gene3D" id="3.30.730.10">
    <property type="entry name" value="AP2/ERF domain"/>
    <property type="match status" value="1"/>
</dbReference>
<evidence type="ECO:0000313" key="2">
    <source>
        <dbReference type="Proteomes" id="UP001597399"/>
    </source>
</evidence>